<name>A0AAE0A5V2_9ROSI</name>
<evidence type="ECO:0000313" key="1">
    <source>
        <dbReference type="EMBL" id="KAK3200541.1"/>
    </source>
</evidence>
<organism evidence="1 2">
    <name type="scientific">Dipteronia sinensis</name>
    <dbReference type="NCBI Taxonomy" id="43782"/>
    <lineage>
        <taxon>Eukaryota</taxon>
        <taxon>Viridiplantae</taxon>
        <taxon>Streptophyta</taxon>
        <taxon>Embryophyta</taxon>
        <taxon>Tracheophyta</taxon>
        <taxon>Spermatophyta</taxon>
        <taxon>Magnoliopsida</taxon>
        <taxon>eudicotyledons</taxon>
        <taxon>Gunneridae</taxon>
        <taxon>Pentapetalae</taxon>
        <taxon>rosids</taxon>
        <taxon>malvids</taxon>
        <taxon>Sapindales</taxon>
        <taxon>Sapindaceae</taxon>
        <taxon>Hippocastanoideae</taxon>
        <taxon>Acereae</taxon>
        <taxon>Dipteronia</taxon>
    </lineage>
</organism>
<protein>
    <submittedName>
        <fullName evidence="1">Uncharacterized protein</fullName>
    </submittedName>
</protein>
<accession>A0AAE0A5V2</accession>
<dbReference type="AlphaFoldDB" id="A0AAE0A5V2"/>
<evidence type="ECO:0000313" key="2">
    <source>
        <dbReference type="Proteomes" id="UP001281410"/>
    </source>
</evidence>
<gene>
    <name evidence="1" type="ORF">Dsin_023956</name>
</gene>
<reference evidence="1" key="1">
    <citation type="journal article" date="2023" name="Plant J.">
        <title>Genome sequences and population genomics provide insights into the demographic history, inbreeding, and mutation load of two 'living fossil' tree species of Dipteronia.</title>
        <authorList>
            <person name="Feng Y."/>
            <person name="Comes H.P."/>
            <person name="Chen J."/>
            <person name="Zhu S."/>
            <person name="Lu R."/>
            <person name="Zhang X."/>
            <person name="Li P."/>
            <person name="Qiu J."/>
            <person name="Olsen K.M."/>
            <person name="Qiu Y."/>
        </authorList>
    </citation>
    <scope>NUCLEOTIDE SEQUENCE</scope>
    <source>
        <strain evidence="1">NBL</strain>
    </source>
</reference>
<dbReference type="Proteomes" id="UP001281410">
    <property type="component" value="Unassembled WGS sequence"/>
</dbReference>
<dbReference type="EMBL" id="JANJYJ010000007">
    <property type="protein sequence ID" value="KAK3200541.1"/>
    <property type="molecule type" value="Genomic_DNA"/>
</dbReference>
<sequence>MGAYNPALLEWKTHPYSPIFQRPYSVYNLYLIESPEDGNLFLVPYLGSSCVFRSDLSQMKWFGVGNFMCNDHYHKQIEIENLNSIMVFYGEDNSSMSLTAEGEASELANTVHNGSWLVVYRGSKGESCPQSNWVVPEFYNWVDKDVSRSRKIWIQPPQIRS</sequence>
<proteinExistence type="predicted"/>
<comment type="caution">
    <text evidence="1">The sequence shown here is derived from an EMBL/GenBank/DDBJ whole genome shotgun (WGS) entry which is preliminary data.</text>
</comment>
<keyword evidence="2" id="KW-1185">Reference proteome</keyword>